<feature type="chain" id="PRO_5042831354" description="Sel1 repeat family protein" evidence="1">
    <location>
        <begin position="22"/>
        <end position="241"/>
    </location>
</feature>
<dbReference type="Gene3D" id="1.25.40.10">
    <property type="entry name" value="Tetratricopeptide repeat domain"/>
    <property type="match status" value="1"/>
</dbReference>
<accession>A0AAP5ME76</accession>
<dbReference type="AlphaFoldDB" id="A0AAP5ME76"/>
<dbReference type="EMBL" id="JAALHA020000037">
    <property type="protein sequence ID" value="MDR9900648.1"/>
    <property type="molecule type" value="Genomic_DNA"/>
</dbReference>
<evidence type="ECO:0000256" key="1">
    <source>
        <dbReference type="SAM" id="SignalP"/>
    </source>
</evidence>
<protein>
    <recommendedName>
        <fullName evidence="4">Sel1 repeat family protein</fullName>
    </recommendedName>
</protein>
<dbReference type="RefSeq" id="WP_208341756.1">
    <property type="nucleotide sequence ID" value="NZ_CAWQFN010000023.1"/>
</dbReference>
<proteinExistence type="predicted"/>
<evidence type="ECO:0008006" key="4">
    <source>
        <dbReference type="Google" id="ProtNLM"/>
    </source>
</evidence>
<dbReference type="InterPro" id="IPR006597">
    <property type="entry name" value="Sel1-like"/>
</dbReference>
<feature type="signal peptide" evidence="1">
    <location>
        <begin position="1"/>
        <end position="21"/>
    </location>
</feature>
<reference evidence="3" key="1">
    <citation type="journal article" date="2021" name="Science">
        <title>Hunting the eagle killer: A cyanobacterial neurotoxin causes vacuolar myelinopathy.</title>
        <authorList>
            <person name="Breinlinger S."/>
            <person name="Phillips T.J."/>
            <person name="Haram B.N."/>
            <person name="Mares J."/>
            <person name="Martinez Yerena J.A."/>
            <person name="Hrouzek P."/>
            <person name="Sobotka R."/>
            <person name="Henderson W.M."/>
            <person name="Schmieder P."/>
            <person name="Williams S.M."/>
            <person name="Lauderdale J.D."/>
            <person name="Wilde H.D."/>
            <person name="Gerrin W."/>
            <person name="Kust A."/>
            <person name="Washington J.W."/>
            <person name="Wagner C."/>
            <person name="Geier B."/>
            <person name="Liebeke M."/>
            <person name="Enke H."/>
            <person name="Niedermeyer T.H.J."/>
            <person name="Wilde S.B."/>
        </authorList>
    </citation>
    <scope>NUCLEOTIDE SEQUENCE [LARGE SCALE GENOMIC DNA]</scope>
    <source>
        <strain evidence="3">Thurmond2011</strain>
    </source>
</reference>
<gene>
    <name evidence="2" type="ORF">G7B40_039865</name>
</gene>
<organism evidence="2 3">
    <name type="scientific">Aetokthonos hydrillicola Thurmond2011</name>
    <dbReference type="NCBI Taxonomy" id="2712845"/>
    <lineage>
        <taxon>Bacteria</taxon>
        <taxon>Bacillati</taxon>
        <taxon>Cyanobacteriota</taxon>
        <taxon>Cyanophyceae</taxon>
        <taxon>Nostocales</taxon>
        <taxon>Hapalosiphonaceae</taxon>
        <taxon>Aetokthonos</taxon>
    </lineage>
</organism>
<name>A0AAP5ME76_9CYAN</name>
<dbReference type="Pfam" id="PF08238">
    <property type="entry name" value="Sel1"/>
    <property type="match status" value="3"/>
</dbReference>
<dbReference type="SMART" id="SM00671">
    <property type="entry name" value="SEL1"/>
    <property type="match status" value="2"/>
</dbReference>
<sequence length="241" mass="27379">MLKKTSTFFIFLLCAACKSQAPSHPFDNIFTEKDCPYNYESYAVDSKNPEFQRQLKEIFENDPLKNEGLNFRSSLASAYISGMYGLKKNPHKAVCLAIEDARLPLNSSLSSILYMGDAYASGVGVPKDYPMALLYYNACENIFPGWCSAILGEYYRDGKGGLKKDPALAYAYFYRVSTSKGDDARKELEKIMTPEQMRRARFLICQRAGIDLDQEKLCSDYIKQRDPKPVQGHLYLNLPLF</sequence>
<evidence type="ECO:0000313" key="3">
    <source>
        <dbReference type="Proteomes" id="UP000667802"/>
    </source>
</evidence>
<dbReference type="SUPFAM" id="SSF81901">
    <property type="entry name" value="HCP-like"/>
    <property type="match status" value="1"/>
</dbReference>
<dbReference type="Proteomes" id="UP000667802">
    <property type="component" value="Unassembled WGS sequence"/>
</dbReference>
<comment type="caution">
    <text evidence="2">The sequence shown here is derived from an EMBL/GenBank/DDBJ whole genome shotgun (WGS) entry which is preliminary data.</text>
</comment>
<keyword evidence="3" id="KW-1185">Reference proteome</keyword>
<dbReference type="InterPro" id="IPR011990">
    <property type="entry name" value="TPR-like_helical_dom_sf"/>
</dbReference>
<keyword evidence="1" id="KW-0732">Signal</keyword>
<evidence type="ECO:0000313" key="2">
    <source>
        <dbReference type="EMBL" id="MDR9900648.1"/>
    </source>
</evidence>